<dbReference type="AlphaFoldDB" id="A0AAV9GSQ0"/>
<accession>A0AAV9GSQ0</accession>
<dbReference type="Proteomes" id="UP001321760">
    <property type="component" value="Unassembled WGS sequence"/>
</dbReference>
<evidence type="ECO:0008006" key="3">
    <source>
        <dbReference type="Google" id="ProtNLM"/>
    </source>
</evidence>
<evidence type="ECO:0000313" key="1">
    <source>
        <dbReference type="EMBL" id="KAK4449676.1"/>
    </source>
</evidence>
<gene>
    <name evidence="1" type="ORF">QBC34DRAFT_463017</name>
</gene>
<proteinExistence type="predicted"/>
<dbReference type="PANTHER" id="PTHR35186">
    <property type="entry name" value="ANK_REP_REGION DOMAIN-CONTAINING PROTEIN"/>
    <property type="match status" value="1"/>
</dbReference>
<comment type="caution">
    <text evidence="1">The sequence shown here is derived from an EMBL/GenBank/DDBJ whole genome shotgun (WGS) entry which is preliminary data.</text>
</comment>
<dbReference type="EMBL" id="MU865936">
    <property type="protein sequence ID" value="KAK4449676.1"/>
    <property type="molecule type" value="Genomic_DNA"/>
</dbReference>
<sequence>MDRLVCSEVEGPDAEPSSTVLKRRNVLEASAVLLSYASQHDAFRTAMPSKPIAPSATRPDTATRALLFNIGVFLLELVYGDSLENQPWRSEYISIATGEANDATDLCTALRWQKRAEEEFGYGIGDAIRRCILCAFDGDPDLASRVFIQVFWEGVVKPVEDFLAAWTRGV</sequence>
<keyword evidence="2" id="KW-1185">Reference proteome</keyword>
<name>A0AAV9GSQ0_9PEZI</name>
<protein>
    <recommendedName>
        <fullName evidence="3">RNase III domain-containing protein</fullName>
    </recommendedName>
</protein>
<reference evidence="1" key="1">
    <citation type="journal article" date="2023" name="Mol. Phylogenet. Evol.">
        <title>Genome-scale phylogeny and comparative genomics of the fungal order Sordariales.</title>
        <authorList>
            <person name="Hensen N."/>
            <person name="Bonometti L."/>
            <person name="Westerberg I."/>
            <person name="Brannstrom I.O."/>
            <person name="Guillou S."/>
            <person name="Cros-Aarteil S."/>
            <person name="Calhoun S."/>
            <person name="Haridas S."/>
            <person name="Kuo A."/>
            <person name="Mondo S."/>
            <person name="Pangilinan J."/>
            <person name="Riley R."/>
            <person name="LaButti K."/>
            <person name="Andreopoulos B."/>
            <person name="Lipzen A."/>
            <person name="Chen C."/>
            <person name="Yan M."/>
            <person name="Daum C."/>
            <person name="Ng V."/>
            <person name="Clum A."/>
            <person name="Steindorff A."/>
            <person name="Ohm R.A."/>
            <person name="Martin F."/>
            <person name="Silar P."/>
            <person name="Natvig D.O."/>
            <person name="Lalanne C."/>
            <person name="Gautier V."/>
            <person name="Ament-Velasquez S.L."/>
            <person name="Kruys A."/>
            <person name="Hutchinson M.I."/>
            <person name="Powell A.J."/>
            <person name="Barry K."/>
            <person name="Miller A.N."/>
            <person name="Grigoriev I.V."/>
            <person name="Debuchy R."/>
            <person name="Gladieux P."/>
            <person name="Hiltunen Thoren M."/>
            <person name="Johannesson H."/>
        </authorList>
    </citation>
    <scope>NUCLEOTIDE SEQUENCE</scope>
    <source>
        <strain evidence="1">PSN243</strain>
    </source>
</reference>
<dbReference type="PANTHER" id="PTHR35186:SF4">
    <property type="entry name" value="PRION-INHIBITION AND PROPAGATION HELO DOMAIN-CONTAINING PROTEIN"/>
    <property type="match status" value="1"/>
</dbReference>
<evidence type="ECO:0000313" key="2">
    <source>
        <dbReference type="Proteomes" id="UP001321760"/>
    </source>
</evidence>
<reference evidence="1" key="2">
    <citation type="submission" date="2023-05" db="EMBL/GenBank/DDBJ databases">
        <authorList>
            <consortium name="Lawrence Berkeley National Laboratory"/>
            <person name="Steindorff A."/>
            <person name="Hensen N."/>
            <person name="Bonometti L."/>
            <person name="Westerberg I."/>
            <person name="Brannstrom I.O."/>
            <person name="Guillou S."/>
            <person name="Cros-Aarteil S."/>
            <person name="Calhoun S."/>
            <person name="Haridas S."/>
            <person name="Kuo A."/>
            <person name="Mondo S."/>
            <person name="Pangilinan J."/>
            <person name="Riley R."/>
            <person name="Labutti K."/>
            <person name="Andreopoulos B."/>
            <person name="Lipzen A."/>
            <person name="Chen C."/>
            <person name="Yanf M."/>
            <person name="Daum C."/>
            <person name="Ng V."/>
            <person name="Clum A."/>
            <person name="Ohm R."/>
            <person name="Martin F."/>
            <person name="Silar P."/>
            <person name="Natvig D."/>
            <person name="Lalanne C."/>
            <person name="Gautier V."/>
            <person name="Ament-Velasquez S.L."/>
            <person name="Kruys A."/>
            <person name="Hutchinson M.I."/>
            <person name="Powell A.J."/>
            <person name="Barry K."/>
            <person name="Miller A.N."/>
            <person name="Grigoriev I.V."/>
            <person name="Debuchy R."/>
            <person name="Gladieux P."/>
            <person name="Thoren M.H."/>
            <person name="Johannesson H."/>
        </authorList>
    </citation>
    <scope>NUCLEOTIDE SEQUENCE</scope>
    <source>
        <strain evidence="1">PSN243</strain>
    </source>
</reference>
<organism evidence="1 2">
    <name type="scientific">Podospora aff. communis PSN243</name>
    <dbReference type="NCBI Taxonomy" id="3040156"/>
    <lineage>
        <taxon>Eukaryota</taxon>
        <taxon>Fungi</taxon>
        <taxon>Dikarya</taxon>
        <taxon>Ascomycota</taxon>
        <taxon>Pezizomycotina</taxon>
        <taxon>Sordariomycetes</taxon>
        <taxon>Sordariomycetidae</taxon>
        <taxon>Sordariales</taxon>
        <taxon>Podosporaceae</taxon>
        <taxon>Podospora</taxon>
    </lineage>
</organism>